<gene>
    <name evidence="1" type="ORF">AYBTSS11_LOCUS10892</name>
</gene>
<name>A0AA86S5N9_9FABA</name>
<evidence type="ECO:0000313" key="2">
    <source>
        <dbReference type="Proteomes" id="UP001189624"/>
    </source>
</evidence>
<sequence length="87" mass="9784">MRLLLQKYLVTEKNRVALRPYIHSIPQKGILRKERVLSPNSSVGVLLQDKFDKIVWLGGCGGGILFSPKPSSSICKKSEWIHEPSLP</sequence>
<evidence type="ECO:0000313" key="1">
    <source>
        <dbReference type="EMBL" id="CAJ1942545.1"/>
    </source>
</evidence>
<proteinExistence type="predicted"/>
<dbReference type="EMBL" id="OY731400">
    <property type="protein sequence ID" value="CAJ1942545.1"/>
    <property type="molecule type" value="Genomic_DNA"/>
</dbReference>
<protein>
    <submittedName>
        <fullName evidence="1">Uncharacterized protein</fullName>
    </submittedName>
</protein>
<dbReference type="Gramene" id="rna-AYBTSS11_LOCUS10892">
    <property type="protein sequence ID" value="CAJ1942545.1"/>
    <property type="gene ID" value="gene-AYBTSS11_LOCUS10892"/>
</dbReference>
<organism evidence="1 2">
    <name type="scientific">Sphenostylis stenocarpa</name>
    <dbReference type="NCBI Taxonomy" id="92480"/>
    <lineage>
        <taxon>Eukaryota</taxon>
        <taxon>Viridiplantae</taxon>
        <taxon>Streptophyta</taxon>
        <taxon>Embryophyta</taxon>
        <taxon>Tracheophyta</taxon>
        <taxon>Spermatophyta</taxon>
        <taxon>Magnoliopsida</taxon>
        <taxon>eudicotyledons</taxon>
        <taxon>Gunneridae</taxon>
        <taxon>Pentapetalae</taxon>
        <taxon>rosids</taxon>
        <taxon>fabids</taxon>
        <taxon>Fabales</taxon>
        <taxon>Fabaceae</taxon>
        <taxon>Papilionoideae</taxon>
        <taxon>50 kb inversion clade</taxon>
        <taxon>NPAAA clade</taxon>
        <taxon>indigoferoid/millettioid clade</taxon>
        <taxon>Phaseoleae</taxon>
        <taxon>Sphenostylis</taxon>
    </lineage>
</organism>
<accession>A0AA86S5N9</accession>
<keyword evidence="2" id="KW-1185">Reference proteome</keyword>
<reference evidence="1" key="1">
    <citation type="submission" date="2023-10" db="EMBL/GenBank/DDBJ databases">
        <authorList>
            <person name="Domelevo Entfellner J.-B."/>
        </authorList>
    </citation>
    <scope>NUCLEOTIDE SEQUENCE</scope>
</reference>
<dbReference type="Proteomes" id="UP001189624">
    <property type="component" value="Chromosome 3"/>
</dbReference>
<dbReference type="AlphaFoldDB" id="A0AA86S5N9"/>